<gene>
    <name evidence="1" type="ORF">NQ176_g10081</name>
</gene>
<reference evidence="1" key="1">
    <citation type="submission" date="2022-08" db="EMBL/GenBank/DDBJ databases">
        <title>Genome Sequence of Lecanicillium fungicola.</title>
        <authorList>
            <person name="Buettner E."/>
        </authorList>
    </citation>
    <scope>NUCLEOTIDE SEQUENCE</scope>
    <source>
        <strain evidence="1">Babe33</strain>
    </source>
</reference>
<accession>A0ACC1MIN0</accession>
<dbReference type="EMBL" id="JANJQO010002575">
    <property type="protein sequence ID" value="KAJ2966583.1"/>
    <property type="molecule type" value="Genomic_DNA"/>
</dbReference>
<evidence type="ECO:0000313" key="1">
    <source>
        <dbReference type="EMBL" id="KAJ2966583.1"/>
    </source>
</evidence>
<proteinExistence type="predicted"/>
<evidence type="ECO:0000313" key="2">
    <source>
        <dbReference type="Proteomes" id="UP001143910"/>
    </source>
</evidence>
<keyword evidence="2" id="KW-1185">Reference proteome</keyword>
<comment type="caution">
    <text evidence="1">The sequence shown here is derived from an EMBL/GenBank/DDBJ whole genome shotgun (WGS) entry which is preliminary data.</text>
</comment>
<sequence>MHDPASSALFVVQPGNQVVGDQTFDSFSYSDSGDPIKEYTTSWKDPLQESAPKITAASVAVTMVGFVLQFVGLRAMHSAVSVFQLGAILAMSLVRSMLCTQRLAREQNLLYNRPDQVQGHELDWLALRINETQMPFHESSKSSTNDTDSTASSELDAEQRGSHSVKLIEAAEACLDRTMHACGITYSGQAAASSNVEKAIKAKHIKWLKDNECPEGSEIPHYGARLFYYRARLSRLTSQSLVSSGLSNAWGEDLVKARSQARLLKNAIESSAAVIFSRTKIKPGWKNSRLFTWSLSTLPWCPGSRDAAQGSRIHLSLTRSSVAENKSSAWHIDQSSMEAVIGLCAWSIQSDSVIEEKDDFGNTVSRAAEVATERILAVADRQENLQRIETELKFWTENFPEATFNRILSPSRSVDKTIRVGTTSNNLWEGPNPSNGQFMPAVPSPLISFTPAPIACSPPVTRSPHFPPTFAPRISTSRTSQLSATSKLSEPKLFALTTPTGPRSPTAFCAHEVYHSFISAATSAIGSIGGKLTISSGGEGLFLENDVISKLVDCFKDSGLGSRQDAYLILVSTLRSRAMLTFSKETLLDIMSAAEAFKRESEYEEAEKILQWAWDASDYMQGETPQSPVHVDRDAIMLELGELYRLSMFSSAESAREFSQKGISWMVHVKEITHALSPVACEIVARYLELSGREICDIVPSSEAIIQAISSKDRLQTLWLLSQEGVQLQSPGSDGRTVLSWAAQQGWTEVVKAALDIGSNVDAGDNGRRTALSYAAEKWPCSVATIDMLLGDRRVTAETRDVDGRSPLHLAADIGATDAVKSLVKQARKTLDEPGLGAHKTRVTPLVAALLNKHEETAQVLIDHGANWDVKIESARPWRWAANRGDWICAEFLLRQKNLQEDKEAKEANNINNGNIRNNRNNGNEGNEGNNGNNRNNGNDGSDGKETKVNPSKIWKTAISIELTPSRGLARLSHDEYQEQLARVTRRSQCLIMRGGLVLRQFDAEGKEVAIKIDSAEMLLDDKLRVDGYEVNIAADGKATVCPFGQYMPPYRAFPLIARRVGESFYITEKMFESVVSARFTSTESDLSMLLDCGQDRLELTERVVELAIENGEAGSMELLLNRLGNAVPVSDAGVLVIAASGYVNVLQALQDKAGRAIPPELWPAAQRGS</sequence>
<dbReference type="Proteomes" id="UP001143910">
    <property type="component" value="Unassembled WGS sequence"/>
</dbReference>
<protein>
    <submittedName>
        <fullName evidence="1">Uncharacterized protein</fullName>
    </submittedName>
</protein>
<name>A0ACC1MIN0_9HYPO</name>
<organism evidence="1 2">
    <name type="scientific">Zarea fungicola</name>
    <dbReference type="NCBI Taxonomy" id="93591"/>
    <lineage>
        <taxon>Eukaryota</taxon>
        <taxon>Fungi</taxon>
        <taxon>Dikarya</taxon>
        <taxon>Ascomycota</taxon>
        <taxon>Pezizomycotina</taxon>
        <taxon>Sordariomycetes</taxon>
        <taxon>Hypocreomycetidae</taxon>
        <taxon>Hypocreales</taxon>
        <taxon>Cordycipitaceae</taxon>
        <taxon>Zarea</taxon>
    </lineage>
</organism>